<protein>
    <submittedName>
        <fullName evidence="1">Uncharacterized protein</fullName>
    </submittedName>
</protein>
<accession>Q9AVU5</accession>
<evidence type="ECO:0000313" key="1">
    <source>
        <dbReference type="EMBL" id="CAC28023.1"/>
    </source>
</evidence>
<sequence>MIEGYYRKFSDLPCSIQILLLLVEVLCCFKLGGKKGSGILGDHYPLYFLPGIYEMLLSLEDSENMIS</sequence>
<dbReference type="EMBL" id="AJ291492">
    <property type="protein sequence ID" value="CAC28023.1"/>
    <property type="molecule type" value="Genomic_DNA"/>
</dbReference>
<proteinExistence type="predicted"/>
<dbReference type="AlphaFoldDB" id="Q9AVU5"/>
<organism evidence="1">
    <name type="scientific">Malus domestica</name>
    <name type="common">Apple</name>
    <name type="synonym">Pyrus malus</name>
    <dbReference type="NCBI Taxonomy" id="3750"/>
    <lineage>
        <taxon>Eukaryota</taxon>
        <taxon>Viridiplantae</taxon>
        <taxon>Streptophyta</taxon>
        <taxon>Embryophyta</taxon>
        <taxon>Tracheophyta</taxon>
        <taxon>Spermatophyta</taxon>
        <taxon>Magnoliopsida</taxon>
        <taxon>eudicotyledons</taxon>
        <taxon>Gunneridae</taxon>
        <taxon>Pentapetalae</taxon>
        <taxon>rosids</taxon>
        <taxon>fabids</taxon>
        <taxon>Rosales</taxon>
        <taxon>Rosaceae</taxon>
        <taxon>Amygdaloideae</taxon>
        <taxon>Maleae</taxon>
        <taxon>Malus</taxon>
    </lineage>
</organism>
<reference evidence="1" key="1">
    <citation type="journal article" date="2001" name="Proc. Natl. Acad. Sci. U.S.A.">
        <title>Parthenocarpic apple fruit production conferred by transposon insertion mutations in a MADS-box transcription factor.</title>
        <authorList>
            <person name="Yao J.L."/>
            <person name="Dong Y.H."/>
            <person name="Morris B.A."/>
        </authorList>
    </citation>
    <scope>NUCLEOTIDE SEQUENCE</scope>
    <source>
        <tissue evidence="1">Leaf</tissue>
    </source>
</reference>
<name>Q9AVU5_MALDO</name>